<gene>
    <name evidence="1" type="ORF">H4P12_00155</name>
</gene>
<dbReference type="RefSeq" id="WP_187791591.1">
    <property type="nucleotide sequence ID" value="NZ_JACOQL010000001.1"/>
</dbReference>
<dbReference type="Pfam" id="PF05521">
    <property type="entry name" value="Phage_HCP"/>
    <property type="match status" value="1"/>
</dbReference>
<name>A0A926G3T8_9RHOB</name>
<evidence type="ECO:0000313" key="2">
    <source>
        <dbReference type="Proteomes" id="UP000608594"/>
    </source>
</evidence>
<organism evidence="1 2">
    <name type="scientific">Paracoccus amoyensis</name>
    <dbReference type="NCBI Taxonomy" id="2760093"/>
    <lineage>
        <taxon>Bacteria</taxon>
        <taxon>Pseudomonadati</taxon>
        <taxon>Pseudomonadota</taxon>
        <taxon>Alphaproteobacteria</taxon>
        <taxon>Rhodobacterales</taxon>
        <taxon>Paracoccaceae</taxon>
        <taxon>Paracoccus</taxon>
    </lineage>
</organism>
<dbReference type="Gene3D" id="2.40.10.270">
    <property type="entry name" value="Bacteriophage SPP1 head-tail adaptor protein"/>
    <property type="match status" value="1"/>
</dbReference>
<dbReference type="AlphaFoldDB" id="A0A926G3T8"/>
<dbReference type="InterPro" id="IPR008767">
    <property type="entry name" value="Phage_SPP1_head-tail_adaptor"/>
</dbReference>
<protein>
    <submittedName>
        <fullName evidence="1">Phage head closure protein</fullName>
    </submittedName>
</protein>
<comment type="caution">
    <text evidence="1">The sequence shown here is derived from an EMBL/GenBank/DDBJ whole genome shotgun (WGS) entry which is preliminary data.</text>
</comment>
<sequence length="112" mass="12954">MAQRDQKSAGQLTKRAEFLKPFMEKDADGRVIQRYDLQFRSWAHVLPLRGGEQIMQARMAAKAPAIVTIRATPEAREITSEWRLRIGGIEYDLKEHPRESQDRAFLEMLVEA</sequence>
<reference evidence="1" key="1">
    <citation type="submission" date="2020-08" db="EMBL/GenBank/DDBJ databases">
        <title>Paracoccus amoyensis sp. nov., isolated from the surface seawater at coast of Xiamen, Fujian.</title>
        <authorList>
            <person name="Lyu L."/>
        </authorList>
    </citation>
    <scope>NUCLEOTIDE SEQUENCE</scope>
    <source>
        <strain evidence="1">11-3</strain>
    </source>
</reference>
<accession>A0A926G3T8</accession>
<keyword evidence="2" id="KW-1185">Reference proteome</keyword>
<evidence type="ECO:0000313" key="1">
    <source>
        <dbReference type="EMBL" id="MBC9245158.1"/>
    </source>
</evidence>
<dbReference type="EMBL" id="JACOQL010000001">
    <property type="protein sequence ID" value="MBC9245158.1"/>
    <property type="molecule type" value="Genomic_DNA"/>
</dbReference>
<dbReference type="InterPro" id="IPR038666">
    <property type="entry name" value="SSP1_head-tail_sf"/>
</dbReference>
<dbReference type="NCBIfam" id="TIGR01563">
    <property type="entry name" value="gp16_SPP1"/>
    <property type="match status" value="1"/>
</dbReference>
<dbReference type="Proteomes" id="UP000608594">
    <property type="component" value="Unassembled WGS sequence"/>
</dbReference>
<proteinExistence type="predicted"/>